<evidence type="ECO:0000256" key="12">
    <source>
        <dbReference type="PIRSR" id="PIRSR602401-1"/>
    </source>
</evidence>
<keyword evidence="10 13" id="KW-0503">Monooxygenase</keyword>
<keyword evidence="9 12" id="KW-0408">Iron</keyword>
<dbReference type="CDD" id="cd11043">
    <property type="entry name" value="CYP90-like"/>
    <property type="match status" value="1"/>
</dbReference>
<comment type="cofactor">
    <cofactor evidence="1 12">
        <name>heme</name>
        <dbReference type="ChEBI" id="CHEBI:30413"/>
    </cofactor>
</comment>
<protein>
    <recommendedName>
        <fullName evidence="17">Cytochrome P450</fullName>
    </recommendedName>
</protein>
<keyword evidence="8 13" id="KW-0560">Oxidoreductase</keyword>
<dbReference type="FunFam" id="1.10.630.10:FF:000020">
    <property type="entry name" value="Cytochrome P450 family protein"/>
    <property type="match status" value="1"/>
</dbReference>
<dbReference type="PANTHER" id="PTHR24286:SF11">
    <property type="entry name" value="CYTOCHROME P450, FAMILY 87, SUBFAMILY A, POLYPEPTIDE 2"/>
    <property type="match status" value="1"/>
</dbReference>
<evidence type="ECO:0000256" key="1">
    <source>
        <dbReference type="ARBA" id="ARBA00001971"/>
    </source>
</evidence>
<dbReference type="GO" id="GO:0004497">
    <property type="term" value="F:monooxygenase activity"/>
    <property type="evidence" value="ECO:0007669"/>
    <property type="project" value="UniProtKB-KW"/>
</dbReference>
<dbReference type="InterPro" id="IPR036396">
    <property type="entry name" value="Cyt_P450_sf"/>
</dbReference>
<evidence type="ECO:0000256" key="10">
    <source>
        <dbReference type="ARBA" id="ARBA00023033"/>
    </source>
</evidence>
<dbReference type="PRINTS" id="PR00463">
    <property type="entry name" value="EP450I"/>
</dbReference>
<dbReference type="GO" id="GO:0016020">
    <property type="term" value="C:membrane"/>
    <property type="evidence" value="ECO:0007669"/>
    <property type="project" value="UniProtKB-SubCell"/>
</dbReference>
<evidence type="ECO:0000256" key="8">
    <source>
        <dbReference type="ARBA" id="ARBA00023002"/>
    </source>
</evidence>
<dbReference type="GO" id="GO:0010268">
    <property type="term" value="P:brassinosteroid homeostasis"/>
    <property type="evidence" value="ECO:0007669"/>
    <property type="project" value="TreeGrafter"/>
</dbReference>
<dbReference type="SUPFAM" id="SSF54403">
    <property type="entry name" value="Cystatin/monellin"/>
    <property type="match status" value="1"/>
</dbReference>
<dbReference type="EMBL" id="CABITT030000002">
    <property type="protein sequence ID" value="VVA93632.1"/>
    <property type="molecule type" value="Genomic_DNA"/>
</dbReference>
<dbReference type="Gene3D" id="1.10.630.10">
    <property type="entry name" value="Cytochrome P450"/>
    <property type="match status" value="1"/>
</dbReference>
<keyword evidence="6 12" id="KW-0479">Metal-binding</keyword>
<dbReference type="InterPro" id="IPR017972">
    <property type="entry name" value="Cyt_P450_CS"/>
</dbReference>
<evidence type="ECO:0000256" key="11">
    <source>
        <dbReference type="ARBA" id="ARBA00023136"/>
    </source>
</evidence>
<dbReference type="InterPro" id="IPR046350">
    <property type="entry name" value="Cystatin_sf"/>
</dbReference>
<evidence type="ECO:0000256" key="9">
    <source>
        <dbReference type="ARBA" id="ARBA00023004"/>
    </source>
</evidence>
<comment type="caution">
    <text evidence="15">The sequence shown here is derived from an EMBL/GenBank/DDBJ whole genome shotgun (WGS) entry which is preliminary data.</text>
</comment>
<dbReference type="InterPro" id="IPR001128">
    <property type="entry name" value="Cyt_P450"/>
</dbReference>
<evidence type="ECO:0000313" key="15">
    <source>
        <dbReference type="EMBL" id="VVA93632.1"/>
    </source>
</evidence>
<organism evidence="15 16">
    <name type="scientific">Arabis nemorensis</name>
    <dbReference type="NCBI Taxonomy" id="586526"/>
    <lineage>
        <taxon>Eukaryota</taxon>
        <taxon>Viridiplantae</taxon>
        <taxon>Streptophyta</taxon>
        <taxon>Embryophyta</taxon>
        <taxon>Tracheophyta</taxon>
        <taxon>Spermatophyta</taxon>
        <taxon>Magnoliopsida</taxon>
        <taxon>eudicotyledons</taxon>
        <taxon>Gunneridae</taxon>
        <taxon>Pentapetalae</taxon>
        <taxon>rosids</taxon>
        <taxon>malvids</taxon>
        <taxon>Brassicales</taxon>
        <taxon>Brassicaceae</taxon>
        <taxon>Arabideae</taxon>
        <taxon>Arabis</taxon>
    </lineage>
</organism>
<dbReference type="SUPFAM" id="SSF48264">
    <property type="entry name" value="Cytochrome P450"/>
    <property type="match status" value="1"/>
</dbReference>
<dbReference type="GO" id="GO:0016132">
    <property type="term" value="P:brassinosteroid biosynthetic process"/>
    <property type="evidence" value="ECO:0007669"/>
    <property type="project" value="TreeGrafter"/>
</dbReference>
<dbReference type="GO" id="GO:0005506">
    <property type="term" value="F:iron ion binding"/>
    <property type="evidence" value="ECO:0007669"/>
    <property type="project" value="InterPro"/>
</dbReference>
<evidence type="ECO:0000256" key="2">
    <source>
        <dbReference type="ARBA" id="ARBA00004167"/>
    </source>
</evidence>
<evidence type="ECO:0008006" key="17">
    <source>
        <dbReference type="Google" id="ProtNLM"/>
    </source>
</evidence>
<evidence type="ECO:0000256" key="14">
    <source>
        <dbReference type="SAM" id="MobiDB-lite"/>
    </source>
</evidence>
<dbReference type="InterPro" id="IPR006525">
    <property type="entry name" value="Cystatin-related_pln"/>
</dbReference>
<comment type="similarity">
    <text evidence="3 13">Belongs to the cytochrome P450 family.</text>
</comment>
<dbReference type="InterPro" id="IPR002401">
    <property type="entry name" value="Cyt_P450_E_grp-I"/>
</dbReference>
<feature type="region of interest" description="Disordered" evidence="14">
    <location>
        <begin position="665"/>
        <end position="685"/>
    </location>
</feature>
<comment type="subcellular location">
    <subcellularLocation>
        <location evidence="2">Membrane</location>
        <topology evidence="2">Single-pass membrane protein</topology>
    </subcellularLocation>
</comment>
<dbReference type="PROSITE" id="PS00086">
    <property type="entry name" value="CYTOCHROME_P450"/>
    <property type="match status" value="1"/>
</dbReference>
<dbReference type="AlphaFoldDB" id="A0A565AWA1"/>
<dbReference type="OrthoDB" id="1372046at2759"/>
<keyword evidence="11" id="KW-0472">Membrane</keyword>
<dbReference type="PRINTS" id="PR00385">
    <property type="entry name" value="P450"/>
</dbReference>
<evidence type="ECO:0000313" key="16">
    <source>
        <dbReference type="Proteomes" id="UP000489600"/>
    </source>
</evidence>
<dbReference type="NCBIfam" id="TIGR01638">
    <property type="entry name" value="Atha_cystat_rel"/>
    <property type="match status" value="1"/>
</dbReference>
<evidence type="ECO:0000256" key="4">
    <source>
        <dbReference type="ARBA" id="ARBA00022617"/>
    </source>
</evidence>
<dbReference type="Pfam" id="PF00067">
    <property type="entry name" value="p450"/>
    <property type="match status" value="1"/>
</dbReference>
<gene>
    <name evidence="15" type="ORF">ANE_LOCUS4077</name>
</gene>
<reference evidence="15" key="1">
    <citation type="submission" date="2019-07" db="EMBL/GenBank/DDBJ databases">
        <authorList>
            <person name="Dittberner H."/>
        </authorList>
    </citation>
    <scope>NUCLEOTIDE SEQUENCE [LARGE SCALE GENOMIC DNA]</scope>
</reference>
<dbReference type="PANTHER" id="PTHR24286">
    <property type="entry name" value="CYTOCHROME P450 26"/>
    <property type="match status" value="1"/>
</dbReference>
<keyword evidence="7" id="KW-1133">Transmembrane helix</keyword>
<name>A0A565AWA1_9BRAS</name>
<dbReference type="Proteomes" id="UP000489600">
    <property type="component" value="Unassembled WGS sequence"/>
</dbReference>
<keyword evidence="4 12" id="KW-0349">Heme</keyword>
<sequence length="685" mass="79167">MLCALCIWVSLLLISIIIVWFYKWSNPKCRGKLPPGSMGIPLLGETIHFFKPNTTSDISHFIKERVKKYGPIFKTNLVGRPVIVSTDSDLSYFVFQQEGRCFQSWYPDTFTEIFGKQNVGSLHGFMYKYLKHMVLSLFGHESLKKMLPEIEQSACKKLELWSNQDSFELKDSTASLIFDLTAKKLISHDPEKSSENLRENFVAFIRGLISFPIDIPGTAYHKCLKGREKAMKMLRNMLEERREKPRENPSDFFDYVIEELKKEGTILTEEIALDLMFVLLFASFETTSLALTLAIKFLSGNPSVLKRLTEEHEAILRNREEADTGITWKEYKSMTYTFQFINETVRLANIVPAIFRKALRDIQYKDYTIPAGWAVMVCPPAVHMNPDKYQDPLVFNPSRWEGSESTNASKNFLAFGGGMRFCVGTDFTKVQMAVFLHSLVTKYRWEEISGGNIIRTPGLQFPNGINSLIQRHSLSKSWREWLEPAFLLWRPGGDRYERPPYMTRTEKDKPQYTPEQEYAIMDEQVNESDGFDINFSLFRCVFNYHPATLDTHHFVDEPETDGDLLIRLSQGSLDGYNLENSTQFEFVKVVRANYHWSSAIMFLITFQVKDPYDGLIKPFQARVRHAEGVLLEYVFCRPEPGQKVECVGTVKTDVQKDLEKDAKRKRLEKDVEKDAEKDAKKQSLE</sequence>
<feature type="binding site" description="axial binding residue" evidence="12">
    <location>
        <position position="422"/>
    </location>
    <ligand>
        <name>heme</name>
        <dbReference type="ChEBI" id="CHEBI:30413"/>
    </ligand>
    <ligandPart>
        <name>Fe</name>
        <dbReference type="ChEBI" id="CHEBI:18248"/>
    </ligandPart>
</feature>
<dbReference type="GO" id="GO:0016125">
    <property type="term" value="P:sterol metabolic process"/>
    <property type="evidence" value="ECO:0007669"/>
    <property type="project" value="TreeGrafter"/>
</dbReference>
<evidence type="ECO:0000256" key="7">
    <source>
        <dbReference type="ARBA" id="ARBA00022989"/>
    </source>
</evidence>
<dbReference type="GO" id="GO:0020037">
    <property type="term" value="F:heme binding"/>
    <property type="evidence" value="ECO:0007669"/>
    <property type="project" value="InterPro"/>
</dbReference>
<keyword evidence="5" id="KW-0812">Transmembrane</keyword>
<dbReference type="GO" id="GO:0016705">
    <property type="term" value="F:oxidoreductase activity, acting on paired donors, with incorporation or reduction of molecular oxygen"/>
    <property type="evidence" value="ECO:0007669"/>
    <property type="project" value="InterPro"/>
</dbReference>
<evidence type="ECO:0000256" key="6">
    <source>
        <dbReference type="ARBA" id="ARBA00022723"/>
    </source>
</evidence>
<evidence type="ECO:0000256" key="5">
    <source>
        <dbReference type="ARBA" id="ARBA00022692"/>
    </source>
</evidence>
<proteinExistence type="inferred from homology"/>
<accession>A0A565AWA1</accession>
<evidence type="ECO:0000256" key="13">
    <source>
        <dbReference type="RuleBase" id="RU000461"/>
    </source>
</evidence>
<keyword evidence="16" id="KW-1185">Reference proteome</keyword>
<evidence type="ECO:0000256" key="3">
    <source>
        <dbReference type="ARBA" id="ARBA00010617"/>
    </source>
</evidence>